<dbReference type="InterPro" id="IPR036249">
    <property type="entry name" value="Thioredoxin-like_sf"/>
</dbReference>
<dbReference type="CDD" id="cd02981">
    <property type="entry name" value="PDI_b_family"/>
    <property type="match status" value="1"/>
</dbReference>
<accession>A0A914DQB6</accession>
<organism evidence="1 2">
    <name type="scientific">Acrobeloides nanus</name>
    <dbReference type="NCBI Taxonomy" id="290746"/>
    <lineage>
        <taxon>Eukaryota</taxon>
        <taxon>Metazoa</taxon>
        <taxon>Ecdysozoa</taxon>
        <taxon>Nematoda</taxon>
        <taxon>Chromadorea</taxon>
        <taxon>Rhabditida</taxon>
        <taxon>Tylenchina</taxon>
        <taxon>Cephalobomorpha</taxon>
        <taxon>Cephaloboidea</taxon>
        <taxon>Cephalobidae</taxon>
        <taxon>Acrobeloides</taxon>
    </lineage>
</organism>
<sequence>MIDVDNDVILGFVPCHLQTDVCTAFGISHQDHHTVFAYRNGKKITTQVNLRDEEFYVEWIKMIKNHDPVNRLDSKEEFDQARKGIVKGFPNVRQAVTIGTFNSEESKEFQSFQKVANILNGRYHFLYRIVDSVSPSISTYRPIEKNKRTEYNGRFDVKSLLDHVTHSSVPSILDISNGFTSDIVYRNPNSLLLLIHNNHGKLVEELMVLANQPEFIKSHLLAQLDISNSLPTQTLFSKMKLEANHLPATCLFLKSEIQCFTTVDGITNILNDRIAKKPDHIIEINSKTAHPLKWIQLEHINKIFGHQDITLLPEPVAIKNIQNPHNFDGMDLGSISGCPMMAHLNNHLKDEL</sequence>
<dbReference type="Proteomes" id="UP000887540">
    <property type="component" value="Unplaced"/>
</dbReference>
<protein>
    <submittedName>
        <fullName evidence="2">Uncharacterized protein</fullName>
    </submittedName>
</protein>
<dbReference type="WBParaSite" id="ACRNAN_scaffold3399.g21813.t1">
    <property type="protein sequence ID" value="ACRNAN_scaffold3399.g21813.t1"/>
    <property type="gene ID" value="ACRNAN_scaffold3399.g21813"/>
</dbReference>
<keyword evidence="1" id="KW-1185">Reference proteome</keyword>
<dbReference type="InterPro" id="IPR040090">
    <property type="entry name" value="TXNDC16"/>
</dbReference>
<evidence type="ECO:0000313" key="1">
    <source>
        <dbReference type="Proteomes" id="UP000887540"/>
    </source>
</evidence>
<dbReference type="AlphaFoldDB" id="A0A914DQB6"/>
<dbReference type="Gene3D" id="3.40.30.10">
    <property type="entry name" value="Glutaredoxin"/>
    <property type="match status" value="1"/>
</dbReference>
<dbReference type="PANTHER" id="PTHR22699">
    <property type="entry name" value="THIOREDOXIN DOMAIN-CONTAINING PROTEIN 16"/>
    <property type="match status" value="1"/>
</dbReference>
<dbReference type="PANTHER" id="PTHR22699:SF1">
    <property type="entry name" value="THIOREDOXIN DOMAIN-CONTAINING PROTEIN 16"/>
    <property type="match status" value="1"/>
</dbReference>
<reference evidence="2" key="1">
    <citation type="submission" date="2022-11" db="UniProtKB">
        <authorList>
            <consortium name="WormBaseParasite"/>
        </authorList>
    </citation>
    <scope>IDENTIFICATION</scope>
</reference>
<evidence type="ECO:0000313" key="2">
    <source>
        <dbReference type="WBParaSite" id="ACRNAN_scaffold3399.g21813.t1"/>
    </source>
</evidence>
<proteinExistence type="predicted"/>
<dbReference type="SUPFAM" id="SSF52833">
    <property type="entry name" value="Thioredoxin-like"/>
    <property type="match status" value="1"/>
</dbReference>
<name>A0A914DQB6_9BILA</name>